<dbReference type="AlphaFoldDB" id="A0A1H0T6F1"/>
<accession>A0A1H0T6F1</accession>
<dbReference type="STRING" id="91360.SAMN05660330_02950"/>
<dbReference type="GO" id="GO:0003677">
    <property type="term" value="F:DNA binding"/>
    <property type="evidence" value="ECO:0007669"/>
    <property type="project" value="InterPro"/>
</dbReference>
<dbReference type="CDD" id="cd00093">
    <property type="entry name" value="HTH_XRE"/>
    <property type="match status" value="1"/>
</dbReference>
<reference evidence="2 3" key="1">
    <citation type="submission" date="2016-10" db="EMBL/GenBank/DDBJ databases">
        <authorList>
            <person name="de Groot N.N."/>
        </authorList>
    </citation>
    <scope>NUCLEOTIDE SEQUENCE [LARGE SCALE GENOMIC DNA]</scope>
    <source>
        <strain evidence="2 3">DSM 12130</strain>
    </source>
</reference>
<dbReference type="Pfam" id="PF01381">
    <property type="entry name" value="HTH_3"/>
    <property type="match status" value="1"/>
</dbReference>
<proteinExistence type="predicted"/>
<dbReference type="Proteomes" id="UP000199073">
    <property type="component" value="Unassembled WGS sequence"/>
</dbReference>
<dbReference type="PROSITE" id="PS50943">
    <property type="entry name" value="HTH_CROC1"/>
    <property type="match status" value="1"/>
</dbReference>
<dbReference type="EMBL" id="FNJI01000022">
    <property type="protein sequence ID" value="SDP49579.1"/>
    <property type="molecule type" value="Genomic_DNA"/>
</dbReference>
<dbReference type="Gene3D" id="1.10.260.40">
    <property type="entry name" value="lambda repressor-like DNA-binding domains"/>
    <property type="match status" value="1"/>
</dbReference>
<evidence type="ECO:0000313" key="2">
    <source>
        <dbReference type="EMBL" id="SDP49579.1"/>
    </source>
</evidence>
<dbReference type="NCBIfam" id="TIGR03831">
    <property type="entry name" value="YgiT_finger"/>
    <property type="match status" value="1"/>
</dbReference>
<dbReference type="SUPFAM" id="SSF47413">
    <property type="entry name" value="lambda repressor-like DNA-binding domains"/>
    <property type="match status" value="1"/>
</dbReference>
<dbReference type="InterPro" id="IPR022453">
    <property type="entry name" value="Znf_MqsA-type"/>
</dbReference>
<protein>
    <submittedName>
        <fullName evidence="2">Putative zinc finger/helix-turn-helix protein, YgiT family</fullName>
    </submittedName>
</protein>
<sequence length="167" mass="19336">MRCHRCNREMAVSKEDYHYTESGLDNVYLGDVNIYKCQCGEEIASIPDLVEVNSAICHCLIKKRAHLSGEELKFLRKNAGMSAKSFAEYIGVNKSTLSRWENNKQCIDKSNDRLVRLIYANIKRMSQDEIGCLLKETIREIQDREQEAIINIPIEKLHHPGETRNYM</sequence>
<organism evidence="2 3">
    <name type="scientific">Desulforhopalus singaporensis</name>
    <dbReference type="NCBI Taxonomy" id="91360"/>
    <lineage>
        <taxon>Bacteria</taxon>
        <taxon>Pseudomonadati</taxon>
        <taxon>Thermodesulfobacteriota</taxon>
        <taxon>Desulfobulbia</taxon>
        <taxon>Desulfobulbales</taxon>
        <taxon>Desulfocapsaceae</taxon>
        <taxon>Desulforhopalus</taxon>
    </lineage>
</organism>
<evidence type="ECO:0000259" key="1">
    <source>
        <dbReference type="PROSITE" id="PS50943"/>
    </source>
</evidence>
<feature type="domain" description="HTH cro/C1-type" evidence="1">
    <location>
        <begin position="72"/>
        <end position="104"/>
    </location>
</feature>
<gene>
    <name evidence="2" type="ORF">SAMN05660330_02950</name>
</gene>
<dbReference type="InterPro" id="IPR001387">
    <property type="entry name" value="Cro/C1-type_HTH"/>
</dbReference>
<dbReference type="RefSeq" id="WP_176761253.1">
    <property type="nucleotide sequence ID" value="NZ_FNJI01000022.1"/>
</dbReference>
<dbReference type="InterPro" id="IPR010982">
    <property type="entry name" value="Lambda_DNA-bd_dom_sf"/>
</dbReference>
<evidence type="ECO:0000313" key="3">
    <source>
        <dbReference type="Proteomes" id="UP000199073"/>
    </source>
</evidence>
<keyword evidence="3" id="KW-1185">Reference proteome</keyword>
<name>A0A1H0T6F1_9BACT</name>
<dbReference type="NCBIfam" id="TIGR03830">
    <property type="entry name" value="CxxCG_CxxCG_HTH"/>
    <property type="match status" value="1"/>
</dbReference>
<dbReference type="InterPro" id="IPR022452">
    <property type="entry name" value="MqsA"/>
</dbReference>